<name>X0YML5_9ZZZZ</name>
<dbReference type="Pfam" id="PF21760">
    <property type="entry name" value="SecD_1st"/>
    <property type="match status" value="1"/>
</dbReference>
<comment type="caution">
    <text evidence="9">The sequence shown here is derived from an EMBL/GenBank/DDBJ whole genome shotgun (WGS) entry which is preliminary data.</text>
</comment>
<dbReference type="AlphaFoldDB" id="X0YML5"/>
<feature type="domain" description="Protein translocase subunit SecDF P1" evidence="8">
    <location>
        <begin position="179"/>
        <end position="236"/>
    </location>
</feature>
<protein>
    <recommendedName>
        <fullName evidence="8">Protein translocase subunit SecDF P1 domain-containing protein</fullName>
    </recommendedName>
</protein>
<evidence type="ECO:0000256" key="5">
    <source>
        <dbReference type="ARBA" id="ARBA00022989"/>
    </source>
</evidence>
<dbReference type="PANTHER" id="PTHR30081">
    <property type="entry name" value="PROTEIN-EXPORT MEMBRANE PROTEIN SEC"/>
    <property type="match status" value="1"/>
</dbReference>
<evidence type="ECO:0000256" key="4">
    <source>
        <dbReference type="ARBA" id="ARBA00022927"/>
    </source>
</evidence>
<keyword evidence="7" id="KW-0472">Membrane</keyword>
<sequence>MQNRGAILAFAITLALVCIYQLSFTVATYKVKGDAAHYAQGDLRKESDYLDSIASLRKDEWSFLGNTFRKCQEKELNLGLDLKGGMNVILEISVVDIIQALSNYSTDTTFRKALALAKKYQRDSQEDFIILFGQAFEEIAPNARLAAIFGTLELKDRIDFNSTNREVLAVIRNEAQGAVDNAFNILRSRIDRFGVTQPNISQLETQGRILVELPGIKDPQRVRDLLQGTANLEFWETYENSEVMQYLISANNRIREMESTTKTSEEAEEPQDIT</sequence>
<feature type="non-terminal residue" evidence="9">
    <location>
        <position position="274"/>
    </location>
</feature>
<keyword evidence="6" id="KW-0811">Translocation</keyword>
<accession>X0YML5</accession>
<evidence type="ECO:0000313" key="9">
    <source>
        <dbReference type="EMBL" id="GAG57524.1"/>
    </source>
</evidence>
<keyword evidence="4" id="KW-0653">Protein transport</keyword>
<evidence type="ECO:0000259" key="8">
    <source>
        <dbReference type="Pfam" id="PF21760"/>
    </source>
</evidence>
<organism evidence="9">
    <name type="scientific">marine sediment metagenome</name>
    <dbReference type="NCBI Taxonomy" id="412755"/>
    <lineage>
        <taxon>unclassified sequences</taxon>
        <taxon>metagenomes</taxon>
        <taxon>ecological metagenomes</taxon>
    </lineage>
</organism>
<reference evidence="9" key="1">
    <citation type="journal article" date="2014" name="Front. Microbiol.">
        <title>High frequency of phylogenetically diverse reductive dehalogenase-homologous genes in deep subseafloor sedimentary metagenomes.</title>
        <authorList>
            <person name="Kawai M."/>
            <person name="Futagami T."/>
            <person name="Toyoda A."/>
            <person name="Takaki Y."/>
            <person name="Nishi S."/>
            <person name="Hori S."/>
            <person name="Arai W."/>
            <person name="Tsubouchi T."/>
            <person name="Morono Y."/>
            <person name="Uchiyama I."/>
            <person name="Ito T."/>
            <person name="Fujiyama A."/>
            <person name="Inagaki F."/>
            <person name="Takami H."/>
        </authorList>
    </citation>
    <scope>NUCLEOTIDE SEQUENCE</scope>
    <source>
        <strain evidence="9">Expedition CK06-06</strain>
    </source>
</reference>
<proteinExistence type="predicted"/>
<dbReference type="PANTHER" id="PTHR30081:SF8">
    <property type="entry name" value="PROTEIN TRANSLOCASE SUBUNIT SECF"/>
    <property type="match status" value="1"/>
</dbReference>
<dbReference type="GO" id="GO:0005886">
    <property type="term" value="C:plasma membrane"/>
    <property type="evidence" value="ECO:0007669"/>
    <property type="project" value="TreeGrafter"/>
</dbReference>
<gene>
    <name evidence="9" type="ORF">S01H4_03455</name>
</gene>
<evidence type="ECO:0000256" key="1">
    <source>
        <dbReference type="ARBA" id="ARBA00022448"/>
    </source>
</evidence>
<dbReference type="Gene3D" id="3.30.70.3220">
    <property type="match status" value="1"/>
</dbReference>
<keyword evidence="5" id="KW-1133">Transmembrane helix</keyword>
<keyword evidence="2" id="KW-1003">Cell membrane</keyword>
<evidence type="ECO:0000256" key="7">
    <source>
        <dbReference type="ARBA" id="ARBA00023136"/>
    </source>
</evidence>
<keyword evidence="3" id="KW-0812">Transmembrane</keyword>
<evidence type="ECO:0000256" key="6">
    <source>
        <dbReference type="ARBA" id="ARBA00023010"/>
    </source>
</evidence>
<keyword evidence="1" id="KW-0813">Transport</keyword>
<dbReference type="InterPro" id="IPR022813">
    <property type="entry name" value="SecD/SecF_arch_bac"/>
</dbReference>
<dbReference type="EMBL" id="BART01000849">
    <property type="protein sequence ID" value="GAG57524.1"/>
    <property type="molecule type" value="Genomic_DNA"/>
</dbReference>
<evidence type="ECO:0000256" key="3">
    <source>
        <dbReference type="ARBA" id="ARBA00022692"/>
    </source>
</evidence>
<dbReference type="GO" id="GO:0015031">
    <property type="term" value="P:protein transport"/>
    <property type="evidence" value="ECO:0007669"/>
    <property type="project" value="UniProtKB-KW"/>
</dbReference>
<evidence type="ECO:0000256" key="2">
    <source>
        <dbReference type="ARBA" id="ARBA00022475"/>
    </source>
</evidence>
<dbReference type="InterPro" id="IPR048631">
    <property type="entry name" value="SecD_1st"/>
</dbReference>